<dbReference type="RefSeq" id="WP_178361363.1">
    <property type="nucleotide sequence ID" value="NZ_JABFYL010000048.1"/>
</dbReference>
<feature type="transmembrane region" description="Helical" evidence="1">
    <location>
        <begin position="6"/>
        <end position="27"/>
    </location>
</feature>
<keyword evidence="1" id="KW-0472">Membrane</keyword>
<keyword evidence="1" id="KW-0812">Transmembrane</keyword>
<dbReference type="Proteomes" id="UP000570517">
    <property type="component" value="Unassembled WGS sequence"/>
</dbReference>
<sequence length="107" mass="11324">MTTVSVLLLAAGALALILAVAVPGRDTARLPKRAVKRRIYWTGSAVGAVLLFLGGLPDVQSSIAFVMATAILMIGSAYFRTPYIKIGGRIRSAYAPHREPDPPHGPV</sequence>
<name>A0A850PRF0_9MYCO</name>
<accession>A0A850PRF0</accession>
<comment type="caution">
    <text evidence="2">The sequence shown here is derived from an EMBL/GenBank/DDBJ whole genome shotgun (WGS) entry which is preliminary data.</text>
</comment>
<protein>
    <submittedName>
        <fullName evidence="2">Uncharacterized protein</fullName>
    </submittedName>
</protein>
<proteinExistence type="predicted"/>
<evidence type="ECO:0000256" key="1">
    <source>
        <dbReference type="SAM" id="Phobius"/>
    </source>
</evidence>
<dbReference type="EMBL" id="JABFYL010000048">
    <property type="protein sequence ID" value="NVN53148.1"/>
    <property type="molecule type" value="Genomic_DNA"/>
</dbReference>
<reference evidence="2 3" key="1">
    <citation type="submission" date="2020-05" db="EMBL/GenBank/DDBJ databases">
        <title>Draft genome sequence of Mycobacterium hippocampi DL, isolated from European seabass, Dicentrarchus labrax, reared in fish farms.</title>
        <authorList>
            <person name="Stathopoulou P."/>
            <person name="Asimakis E."/>
            <person name="Tzokas K."/>
            <person name="Batargias C."/>
            <person name="Tsiamis G."/>
        </authorList>
    </citation>
    <scope>NUCLEOTIDE SEQUENCE [LARGE SCALE GENOMIC DNA]</scope>
    <source>
        <strain evidence="2 3">DL</strain>
    </source>
</reference>
<gene>
    <name evidence="2" type="ORF">HLY00_5118</name>
</gene>
<evidence type="ECO:0000313" key="2">
    <source>
        <dbReference type="EMBL" id="NVN53148.1"/>
    </source>
</evidence>
<dbReference type="AlphaFoldDB" id="A0A850PRF0"/>
<organism evidence="2 3">
    <name type="scientific">Mycolicibacterium hippocampi</name>
    <dbReference type="NCBI Taxonomy" id="659824"/>
    <lineage>
        <taxon>Bacteria</taxon>
        <taxon>Bacillati</taxon>
        <taxon>Actinomycetota</taxon>
        <taxon>Actinomycetes</taxon>
        <taxon>Mycobacteriales</taxon>
        <taxon>Mycobacteriaceae</taxon>
        <taxon>Mycolicibacterium</taxon>
    </lineage>
</organism>
<keyword evidence="1" id="KW-1133">Transmembrane helix</keyword>
<keyword evidence="3" id="KW-1185">Reference proteome</keyword>
<evidence type="ECO:0000313" key="3">
    <source>
        <dbReference type="Proteomes" id="UP000570517"/>
    </source>
</evidence>
<feature type="transmembrane region" description="Helical" evidence="1">
    <location>
        <begin position="39"/>
        <end position="56"/>
    </location>
</feature>
<feature type="transmembrane region" description="Helical" evidence="1">
    <location>
        <begin position="62"/>
        <end position="79"/>
    </location>
</feature>